<dbReference type="Gene3D" id="3.90.870.20">
    <property type="entry name" value="Carbamoyltransferase, C-terminal domain"/>
    <property type="match status" value="1"/>
</dbReference>
<proteinExistence type="inferred from homology"/>
<organism evidence="4 5">
    <name type="scientific">Thalassospira profundimaris</name>
    <dbReference type="NCBI Taxonomy" id="502049"/>
    <lineage>
        <taxon>Bacteria</taxon>
        <taxon>Pseudomonadati</taxon>
        <taxon>Pseudomonadota</taxon>
        <taxon>Alphaproteobacteria</taxon>
        <taxon>Rhodospirillales</taxon>
        <taxon>Thalassospiraceae</taxon>
        <taxon>Thalassospira</taxon>
    </lineage>
</organism>
<dbReference type="GO" id="GO:0003824">
    <property type="term" value="F:catalytic activity"/>
    <property type="evidence" value="ECO:0007669"/>
    <property type="project" value="InterPro"/>
</dbReference>
<protein>
    <recommendedName>
        <fullName evidence="6">Carbamoyltransferase</fullName>
    </recommendedName>
</protein>
<accession>A0A367WHT6</accession>
<dbReference type="CDD" id="cd24033">
    <property type="entry name" value="ASKHA_NBD_NodU_CmcH-like_N"/>
    <property type="match status" value="1"/>
</dbReference>
<evidence type="ECO:0000259" key="2">
    <source>
        <dbReference type="Pfam" id="PF02543"/>
    </source>
</evidence>
<dbReference type="Gene3D" id="3.30.420.40">
    <property type="match status" value="2"/>
</dbReference>
<feature type="domain" description="Carbamoyltransferase C-terminal" evidence="3">
    <location>
        <begin position="473"/>
        <end position="638"/>
    </location>
</feature>
<dbReference type="InterPro" id="IPR031730">
    <property type="entry name" value="Carbam_trans_C"/>
</dbReference>
<dbReference type="PANTHER" id="PTHR34847:SF1">
    <property type="entry name" value="NODULATION PROTEIN U"/>
    <property type="match status" value="1"/>
</dbReference>
<evidence type="ECO:0000256" key="1">
    <source>
        <dbReference type="ARBA" id="ARBA00006129"/>
    </source>
</evidence>
<dbReference type="Pfam" id="PF16861">
    <property type="entry name" value="Carbam_trans_C"/>
    <property type="match status" value="1"/>
</dbReference>
<evidence type="ECO:0008006" key="6">
    <source>
        <dbReference type="Google" id="ProtNLM"/>
    </source>
</evidence>
<evidence type="ECO:0000313" key="4">
    <source>
        <dbReference type="EMBL" id="RCK40977.1"/>
    </source>
</evidence>
<dbReference type="SUPFAM" id="SSF53067">
    <property type="entry name" value="Actin-like ATPase domain"/>
    <property type="match status" value="1"/>
</dbReference>
<feature type="domain" description="Carbamoyltransferase" evidence="2">
    <location>
        <begin position="3"/>
        <end position="66"/>
    </location>
</feature>
<dbReference type="OrthoDB" id="9780777at2"/>
<name>A0A367WHT6_9PROT</name>
<gene>
    <name evidence="4" type="ORF">TH30_22420</name>
</gene>
<dbReference type="EMBL" id="JPWI01000026">
    <property type="protein sequence ID" value="RCK40977.1"/>
    <property type="molecule type" value="Genomic_DNA"/>
</dbReference>
<dbReference type="Pfam" id="PF02543">
    <property type="entry name" value="Carbam_trans_N"/>
    <property type="match status" value="2"/>
</dbReference>
<dbReference type="Proteomes" id="UP000252255">
    <property type="component" value="Unassembled WGS sequence"/>
</dbReference>
<sequence length="641" mass="72185">MIILGLHFGHDASITVMKDEDVLICYEIERHKKKKHVIGIEYSDVVACLADVNIQIEDIDYATVTSTQLVEYIFPEPEKLNIKLQHHSGHKGIPCALVDQLGITPEKFAETGLQGWLPLILRERSDHVYNLMLPDSLKKTLLETEHTLPSFEKFIEVPLWNERKSLKDISNTDFSSMMNDAIRHGFHYPVTLLLNGREIPSFVFAHHYAHIAYAFYQSPYEDAAILSNDGAGGGDQKYPCGMFAYGTGDKLYPYTPNTLAAGEMYDLASISINLDPGKLMGLSSYGQPRFYSPEFVGNWYDFNKRPSSDWVDHCLKEAKQLGYDLTYFGDREHILEPINVDFAASTQKLIEEILLFSVSAMYNSLQSSNVQTPNLCFSGGVALNCPANTRISNESPYSNVYVPPAIGDMGLSIGSAMALYYNILGKPRTLKKQTPKHAYLGGTAAERSIPRALDAYREKVTITECENVASDIANMIHRNQVIALFTGRSEVGPRALCHRSIIANPQHEENWKRVNEIKSRELWRPFAPIVLEGEEEKYFYGCPFPSYFMLFNAIIKTDNIPAITHVDRTSRIQSINADCGIIHDVLQQYKALGNPAVLMNTSFNGPKQPIIEEPEDAIEFLLTTEIDAVYLNNFKIEKLGR</sequence>
<dbReference type="RefSeq" id="WP_147252117.1">
    <property type="nucleotide sequence ID" value="NZ_JPWI01000026.1"/>
</dbReference>
<dbReference type="InterPro" id="IPR051338">
    <property type="entry name" value="NodU/CmcH_Carbamoyltrnsfr"/>
</dbReference>
<dbReference type="InterPro" id="IPR043129">
    <property type="entry name" value="ATPase_NBD"/>
</dbReference>
<evidence type="ECO:0000259" key="3">
    <source>
        <dbReference type="Pfam" id="PF16861"/>
    </source>
</evidence>
<evidence type="ECO:0000313" key="5">
    <source>
        <dbReference type="Proteomes" id="UP000252255"/>
    </source>
</evidence>
<feature type="domain" description="Carbamoyltransferase" evidence="2">
    <location>
        <begin position="203"/>
        <end position="417"/>
    </location>
</feature>
<dbReference type="InterPro" id="IPR038152">
    <property type="entry name" value="Carbam_trans_C_sf"/>
</dbReference>
<reference evidence="4 5" key="1">
    <citation type="submission" date="2014-07" db="EMBL/GenBank/DDBJ databases">
        <title>Draft genome sequence of Thalassospira profundimaris PR54-5.</title>
        <authorList>
            <person name="Lai Q."/>
            <person name="Shao Z."/>
        </authorList>
    </citation>
    <scope>NUCLEOTIDE SEQUENCE [LARGE SCALE GENOMIC DNA]</scope>
    <source>
        <strain evidence="4 5">PR54-5</strain>
    </source>
</reference>
<dbReference type="AlphaFoldDB" id="A0A367WHT6"/>
<comment type="similarity">
    <text evidence="1">Belongs to the NodU/CmcH family.</text>
</comment>
<dbReference type="InterPro" id="IPR003696">
    <property type="entry name" value="Carbtransf_dom"/>
</dbReference>
<comment type="caution">
    <text evidence="4">The sequence shown here is derived from an EMBL/GenBank/DDBJ whole genome shotgun (WGS) entry which is preliminary data.</text>
</comment>
<dbReference type="PANTHER" id="PTHR34847">
    <property type="entry name" value="NODULATION PROTEIN U"/>
    <property type="match status" value="1"/>
</dbReference>